<comment type="caution">
    <text evidence="6">The sequence shown here is derived from an EMBL/GenBank/DDBJ whole genome shotgun (WGS) entry which is preliminary data.</text>
</comment>
<keyword evidence="1 4" id="KW-0489">Methyltransferase</keyword>
<reference evidence="6 7" key="1">
    <citation type="journal article" date="2018" name="Mol. Biol. Evol.">
        <title>Analysis of the draft genome of the red seaweed Gracilariopsis chorda provides insights into genome size evolution in Rhodophyta.</title>
        <authorList>
            <person name="Lee J."/>
            <person name="Yang E.C."/>
            <person name="Graf L."/>
            <person name="Yang J.H."/>
            <person name="Qiu H."/>
            <person name="Zel Zion U."/>
            <person name="Chan C.X."/>
            <person name="Stephens T.G."/>
            <person name="Weber A.P.M."/>
            <person name="Boo G.H."/>
            <person name="Boo S.M."/>
            <person name="Kim K.M."/>
            <person name="Shin Y."/>
            <person name="Jung M."/>
            <person name="Lee S.J."/>
            <person name="Yim H.S."/>
            <person name="Lee J.H."/>
            <person name="Bhattacharya D."/>
            <person name="Yoon H.S."/>
        </authorList>
    </citation>
    <scope>NUCLEOTIDE SEQUENCE [LARGE SCALE GENOMIC DNA]</scope>
    <source>
        <strain evidence="6 7">SKKU-2015</strain>
        <tissue evidence="6">Whole body</tissue>
    </source>
</reference>
<feature type="region of interest" description="Disordered" evidence="5">
    <location>
        <begin position="1"/>
        <end position="60"/>
    </location>
</feature>
<dbReference type="InterPro" id="IPR045850">
    <property type="entry name" value="TRM2_met"/>
</dbReference>
<dbReference type="PANTHER" id="PTHR45904">
    <property type="entry name" value="TRNA (URACIL-5-)-METHYLTRANSFERASE"/>
    <property type="match status" value="1"/>
</dbReference>
<dbReference type="GO" id="GO:0032259">
    <property type="term" value="P:methylation"/>
    <property type="evidence" value="ECO:0007669"/>
    <property type="project" value="UniProtKB-KW"/>
</dbReference>
<dbReference type="Gene3D" id="2.40.50.1070">
    <property type="match status" value="1"/>
</dbReference>
<accession>A0A2V3IQB2</accession>
<dbReference type="AlphaFoldDB" id="A0A2V3IQB2"/>
<evidence type="ECO:0000313" key="6">
    <source>
        <dbReference type="EMBL" id="PXF43330.1"/>
    </source>
</evidence>
<dbReference type="Pfam" id="PF05958">
    <property type="entry name" value="tRNA_U5-meth_tr"/>
    <property type="match status" value="1"/>
</dbReference>
<dbReference type="GO" id="GO:0008173">
    <property type="term" value="F:RNA methyltransferase activity"/>
    <property type="evidence" value="ECO:0007669"/>
    <property type="project" value="InterPro"/>
</dbReference>
<evidence type="ECO:0000256" key="4">
    <source>
        <dbReference type="PROSITE-ProRule" id="PRU01024"/>
    </source>
</evidence>
<feature type="binding site" evidence="4">
    <location>
        <position position="495"/>
    </location>
    <ligand>
        <name>S-adenosyl-L-methionine</name>
        <dbReference type="ChEBI" id="CHEBI:59789"/>
    </ligand>
</feature>
<comment type="caution">
    <text evidence="4">Lacks conserved residue(s) required for the propagation of feature annotation.</text>
</comment>
<evidence type="ECO:0000256" key="2">
    <source>
        <dbReference type="ARBA" id="ARBA00022679"/>
    </source>
</evidence>
<dbReference type="InterPro" id="IPR029063">
    <property type="entry name" value="SAM-dependent_MTases_sf"/>
</dbReference>
<keyword evidence="3 4" id="KW-0949">S-adenosyl-L-methionine</keyword>
<protein>
    <submittedName>
        <fullName evidence="6">tRNA (Uracil-5-)-methyltransferase-like</fullName>
    </submittedName>
</protein>
<dbReference type="SUPFAM" id="SSF53335">
    <property type="entry name" value="S-adenosyl-L-methionine-dependent methyltransferases"/>
    <property type="match status" value="1"/>
</dbReference>
<dbReference type="Proteomes" id="UP000247409">
    <property type="component" value="Unassembled WGS sequence"/>
</dbReference>
<keyword evidence="7" id="KW-1185">Reference proteome</keyword>
<dbReference type="PROSITE" id="PS51687">
    <property type="entry name" value="SAM_MT_RNA_M5U"/>
    <property type="match status" value="1"/>
</dbReference>
<name>A0A2V3IQB2_9FLOR</name>
<gene>
    <name evidence="6" type="ORF">BWQ96_06969</name>
</gene>
<feature type="active site" description="Nucleophile" evidence="4">
    <location>
        <position position="573"/>
    </location>
</feature>
<feature type="compositionally biased region" description="Polar residues" evidence="5">
    <location>
        <begin position="37"/>
        <end position="47"/>
    </location>
</feature>
<dbReference type="EMBL" id="NBIV01000129">
    <property type="protein sequence ID" value="PXF43330.1"/>
    <property type="molecule type" value="Genomic_DNA"/>
</dbReference>
<sequence>MGSFFSKEPVNRPTQYGASYGSPEKPTRKRKFEFQGATPSTIESKTAFSHPRTDEKTTEVDAAPDGNVHRYIVTCSTIFWCTRKDIVKLLSKVDDMPPYGGLHKITKWDHFFIAFPNEKCAKLGVDCLSKNEYRGELWKVRETTEHSAKRMRIDDTVARSRENTDTMAKGVCLSAADVTAKWRNVGYEEQITRKKRKWANALQLVTKNLHREIRKEGRIQWLDDLRRSCDKKGSPECCPLVDVLRAEKQGERNFYRNKNEFTIGFSPDGCGMGHKYHVSELTIGYALGLVRNGQVFVSPVDENCSTTSKASIEVAKCLTPVLRSLNMPPYDKRTHKGYWRQITCREGVRTGELIVSVVVNPFDKDDTEIEKRTTREADGECRTAVVEALKTYFGTNKKLGVFWQTSNHISAVSSDIPALHLYGIEGLHEEICGLRYRIQPTAFFQVNTLMAERMYGLLGDLAGVNKNTVVFDVCCGTGTIGLSLAGRAHSVVGIEMNESAVEDAVNNARLNGIQNATFIRGKVEHRIHDAIKEVPGDKDCVAILDPPRAGLPMNVVAAVRGMRSVKRIVYVACEPNNFWKNALGFLRPRSKAFRLEPFRPVKAYGIDLFPHTDHGELAVLLERNGVQIA</sequence>
<dbReference type="OrthoDB" id="10250660at2759"/>
<dbReference type="InterPro" id="IPR010280">
    <property type="entry name" value="U5_MeTrfase_fam"/>
</dbReference>
<feature type="binding site" evidence="4">
    <location>
        <position position="445"/>
    </location>
    <ligand>
        <name>S-adenosyl-L-methionine</name>
        <dbReference type="ChEBI" id="CHEBI:59789"/>
    </ligand>
</feature>
<evidence type="ECO:0000256" key="5">
    <source>
        <dbReference type="SAM" id="MobiDB-lite"/>
    </source>
</evidence>
<dbReference type="PANTHER" id="PTHR45904:SF2">
    <property type="entry name" value="TRNA (URACIL-5-)-METHYLTRANSFERASE HOMOLOG A"/>
    <property type="match status" value="1"/>
</dbReference>
<keyword evidence="2 4" id="KW-0808">Transferase</keyword>
<feature type="binding site" evidence="4">
    <location>
        <position position="545"/>
    </location>
    <ligand>
        <name>S-adenosyl-L-methionine</name>
        <dbReference type="ChEBI" id="CHEBI:59789"/>
    </ligand>
</feature>
<dbReference type="GO" id="GO:0006396">
    <property type="term" value="P:RNA processing"/>
    <property type="evidence" value="ECO:0007669"/>
    <property type="project" value="InterPro"/>
</dbReference>
<organism evidence="6 7">
    <name type="scientific">Gracilariopsis chorda</name>
    <dbReference type="NCBI Taxonomy" id="448386"/>
    <lineage>
        <taxon>Eukaryota</taxon>
        <taxon>Rhodophyta</taxon>
        <taxon>Florideophyceae</taxon>
        <taxon>Rhodymeniophycidae</taxon>
        <taxon>Gracilariales</taxon>
        <taxon>Gracilariaceae</taxon>
        <taxon>Gracilariopsis</taxon>
    </lineage>
</organism>
<dbReference type="GO" id="GO:0003723">
    <property type="term" value="F:RNA binding"/>
    <property type="evidence" value="ECO:0007669"/>
    <property type="project" value="TreeGrafter"/>
</dbReference>
<evidence type="ECO:0000256" key="3">
    <source>
        <dbReference type="ARBA" id="ARBA00022691"/>
    </source>
</evidence>
<dbReference type="STRING" id="448386.A0A2V3IQB2"/>
<evidence type="ECO:0000256" key="1">
    <source>
        <dbReference type="ARBA" id="ARBA00022603"/>
    </source>
</evidence>
<dbReference type="CDD" id="cd02440">
    <property type="entry name" value="AdoMet_MTases"/>
    <property type="match status" value="1"/>
</dbReference>
<comment type="similarity">
    <text evidence="4">Belongs to the class I-like SAM-binding methyltransferase superfamily. RNA M5U methyltransferase family.</text>
</comment>
<evidence type="ECO:0000313" key="7">
    <source>
        <dbReference type="Proteomes" id="UP000247409"/>
    </source>
</evidence>
<dbReference type="Gene3D" id="3.40.50.150">
    <property type="entry name" value="Vaccinia Virus protein VP39"/>
    <property type="match status" value="1"/>
</dbReference>
<proteinExistence type="inferred from homology"/>